<name>A0A1H8TII1_9GAMM</name>
<dbReference type="Proteomes" id="UP000199657">
    <property type="component" value="Unassembled WGS sequence"/>
</dbReference>
<keyword evidence="2" id="KW-1003">Cell membrane</keyword>
<evidence type="ECO:0000256" key="2">
    <source>
        <dbReference type="ARBA" id="ARBA00022475"/>
    </source>
</evidence>
<dbReference type="InterPro" id="IPR005171">
    <property type="entry name" value="Cyt_c_oxidase_su4_prok"/>
</dbReference>
<dbReference type="AlphaFoldDB" id="A0A1H8TII1"/>
<feature type="transmembrane region" description="Helical" evidence="6">
    <location>
        <begin position="12"/>
        <end position="31"/>
    </location>
</feature>
<dbReference type="OrthoDB" id="33240at2"/>
<keyword evidence="5 6" id="KW-0472">Membrane</keyword>
<evidence type="ECO:0000313" key="8">
    <source>
        <dbReference type="Proteomes" id="UP000199657"/>
    </source>
</evidence>
<comment type="subcellular location">
    <subcellularLocation>
        <location evidence="1">Cell membrane</location>
        <topology evidence="1">Multi-pass membrane protein</topology>
    </subcellularLocation>
</comment>
<sequence>MATQDEHKQPPIALYLQVWGWLFVLSFLSYLVDYNDLQGFWRWFLVLLFMLAKAGLIVAIFMHVRWERPSLVYAILIPPLVLLVLVLFLAIEGEYITLLRSQYFGQ</sequence>
<dbReference type="EMBL" id="FOEG01000004">
    <property type="protein sequence ID" value="SEO90364.1"/>
    <property type="molecule type" value="Genomic_DNA"/>
</dbReference>
<evidence type="ECO:0000256" key="4">
    <source>
        <dbReference type="ARBA" id="ARBA00022989"/>
    </source>
</evidence>
<dbReference type="GO" id="GO:0005886">
    <property type="term" value="C:plasma membrane"/>
    <property type="evidence" value="ECO:0007669"/>
    <property type="project" value="UniProtKB-SubCell"/>
</dbReference>
<feature type="transmembrane region" description="Helical" evidence="6">
    <location>
        <begin position="43"/>
        <end position="64"/>
    </location>
</feature>
<protein>
    <submittedName>
        <fullName evidence="7">Caa(3)-type oxidase, subunit IV</fullName>
    </submittedName>
</protein>
<feature type="transmembrane region" description="Helical" evidence="6">
    <location>
        <begin position="71"/>
        <end position="91"/>
    </location>
</feature>
<evidence type="ECO:0000256" key="6">
    <source>
        <dbReference type="SAM" id="Phobius"/>
    </source>
</evidence>
<evidence type="ECO:0000256" key="5">
    <source>
        <dbReference type="ARBA" id="ARBA00023136"/>
    </source>
</evidence>
<evidence type="ECO:0000256" key="3">
    <source>
        <dbReference type="ARBA" id="ARBA00022692"/>
    </source>
</evidence>
<organism evidence="7 8">
    <name type="scientific">Aquisalimonas asiatica</name>
    <dbReference type="NCBI Taxonomy" id="406100"/>
    <lineage>
        <taxon>Bacteria</taxon>
        <taxon>Pseudomonadati</taxon>
        <taxon>Pseudomonadota</taxon>
        <taxon>Gammaproteobacteria</taxon>
        <taxon>Chromatiales</taxon>
        <taxon>Ectothiorhodospiraceae</taxon>
        <taxon>Aquisalimonas</taxon>
    </lineage>
</organism>
<keyword evidence="4 6" id="KW-1133">Transmembrane helix</keyword>
<dbReference type="Pfam" id="PF03626">
    <property type="entry name" value="COX4_pro"/>
    <property type="match status" value="1"/>
</dbReference>
<evidence type="ECO:0000256" key="1">
    <source>
        <dbReference type="ARBA" id="ARBA00004651"/>
    </source>
</evidence>
<dbReference type="RefSeq" id="WP_091643481.1">
    <property type="nucleotide sequence ID" value="NZ_FOEG01000004.1"/>
</dbReference>
<keyword evidence="3 6" id="KW-0812">Transmembrane</keyword>
<accession>A0A1H8TII1</accession>
<reference evidence="7 8" key="1">
    <citation type="submission" date="2016-10" db="EMBL/GenBank/DDBJ databases">
        <authorList>
            <person name="de Groot N.N."/>
        </authorList>
    </citation>
    <scope>NUCLEOTIDE SEQUENCE [LARGE SCALE GENOMIC DNA]</scope>
    <source>
        <strain evidence="7 8">CGMCC 1.6291</strain>
    </source>
</reference>
<keyword evidence="8" id="KW-1185">Reference proteome</keyword>
<evidence type="ECO:0000313" key="7">
    <source>
        <dbReference type="EMBL" id="SEO90364.1"/>
    </source>
</evidence>
<gene>
    <name evidence="7" type="ORF">SAMN04488052_104191</name>
</gene>
<proteinExistence type="predicted"/>
<dbReference type="STRING" id="406100.SAMN04488052_104191"/>